<reference evidence="3 4" key="1">
    <citation type="submission" date="2019-09" db="EMBL/GenBank/DDBJ databases">
        <authorList>
            <person name="Brejova B."/>
        </authorList>
    </citation>
    <scope>NUCLEOTIDE SEQUENCE [LARGE SCALE GENOMIC DNA]</scope>
</reference>
<dbReference type="GeneID" id="43583970"/>
<keyword evidence="1" id="KW-0812">Transmembrane</keyword>
<dbReference type="InterPro" id="IPR004843">
    <property type="entry name" value="Calcineurin-like_PHP"/>
</dbReference>
<keyword evidence="1" id="KW-1133">Transmembrane helix</keyword>
<accession>A0A5E8C437</accession>
<dbReference type="AlphaFoldDB" id="A0A5E8C437"/>
<sequence>MLRLSRLWTRQILKLVFGVLALLGMLFLVDRYYNILPSAIQTRILLHQQGHVVVDLKVESCFLQSRCPITDQVWFRVPKELSLNKRWNRKSYLYVKRVKEEELTSNMPVILDVAVDLNINNELPPHILKDIEKEEEKEEKKQNISQLSIKDQHELAGSKGWTKEKFNIWIKRGKYNQFSSITSVDVLFGHDAQDPRLGWQLREGFIGNEQKSLPRLTVRIGPKQENPEVELRIHKTGKFKIIQLADLHFSTDYGACRDLFPANKDERKSCKADPRTLEFVEKVLDQEQPDYVVLTGDQIYGESSPDSETSILKVVAPLIRRKIPYSMVMGNHDDEGGSLSRKELVTLVSDLPYSLTQVGPENVSGYGNYVQQVLGPRSENPALTFYFLDSHSRSQNNKLYPGYAWIEQDQLDFVTQSYNHLKEKQAQYSHIHMSMAFMHIPFTEYVSNKPIVGQAREPVTASKFNLGTRDVLANVGVSVVSVGHDHVNDYCMFHDKTAEEGPLNHDTAMWLCFGGATGEGGYGGYGGYERRVRLFEIDTQAATISSWKLLHEHPDARVDEQVLVRDGKAALST</sequence>
<dbReference type="Pfam" id="PF00149">
    <property type="entry name" value="Metallophos"/>
    <property type="match status" value="1"/>
</dbReference>
<dbReference type="InterPro" id="IPR029052">
    <property type="entry name" value="Metallo-depent_PP-like"/>
</dbReference>
<proteinExistence type="predicted"/>
<evidence type="ECO:0000256" key="1">
    <source>
        <dbReference type="SAM" id="Phobius"/>
    </source>
</evidence>
<name>A0A5E8C437_9ASCO</name>
<protein>
    <recommendedName>
        <fullName evidence="2">Calcineurin-like phosphoesterase domain-containing protein</fullName>
    </recommendedName>
</protein>
<keyword evidence="1" id="KW-0472">Membrane</keyword>
<organism evidence="3 4">
    <name type="scientific">Magnusiomyces paraingens</name>
    <dbReference type="NCBI Taxonomy" id="2606893"/>
    <lineage>
        <taxon>Eukaryota</taxon>
        <taxon>Fungi</taxon>
        <taxon>Dikarya</taxon>
        <taxon>Ascomycota</taxon>
        <taxon>Saccharomycotina</taxon>
        <taxon>Dipodascomycetes</taxon>
        <taxon>Dipodascales</taxon>
        <taxon>Dipodascaceae</taxon>
        <taxon>Magnusiomyces</taxon>
    </lineage>
</organism>
<dbReference type="RefSeq" id="XP_031855761.1">
    <property type="nucleotide sequence ID" value="XM_031999870.1"/>
</dbReference>
<dbReference type="OrthoDB" id="783096at2759"/>
<gene>
    <name evidence="3" type="ORF">SAPINGB_P005155</name>
</gene>
<dbReference type="GO" id="GO:0004721">
    <property type="term" value="F:phosphoprotein phosphatase activity"/>
    <property type="evidence" value="ECO:0007669"/>
    <property type="project" value="TreeGrafter"/>
</dbReference>
<dbReference type="SUPFAM" id="SSF56300">
    <property type="entry name" value="Metallo-dependent phosphatases"/>
    <property type="match status" value="1"/>
</dbReference>
<keyword evidence="4" id="KW-1185">Reference proteome</keyword>
<evidence type="ECO:0000313" key="4">
    <source>
        <dbReference type="Proteomes" id="UP000398389"/>
    </source>
</evidence>
<dbReference type="Proteomes" id="UP000398389">
    <property type="component" value="Unassembled WGS sequence"/>
</dbReference>
<evidence type="ECO:0000259" key="2">
    <source>
        <dbReference type="Pfam" id="PF00149"/>
    </source>
</evidence>
<dbReference type="CDD" id="cd07383">
    <property type="entry name" value="MPP_Dcr2"/>
    <property type="match status" value="1"/>
</dbReference>
<evidence type="ECO:0000313" key="3">
    <source>
        <dbReference type="EMBL" id="VVT56568.1"/>
    </source>
</evidence>
<dbReference type="GO" id="GO:0005737">
    <property type="term" value="C:cytoplasm"/>
    <property type="evidence" value="ECO:0007669"/>
    <property type="project" value="TreeGrafter"/>
</dbReference>
<feature type="transmembrane region" description="Helical" evidence="1">
    <location>
        <begin position="12"/>
        <end position="33"/>
    </location>
</feature>
<dbReference type="PANTHER" id="PTHR32440:SF0">
    <property type="entry name" value="PHOSPHATASE DCR2-RELATED"/>
    <property type="match status" value="1"/>
</dbReference>
<feature type="domain" description="Calcineurin-like phosphoesterase" evidence="2">
    <location>
        <begin position="239"/>
        <end position="487"/>
    </location>
</feature>
<dbReference type="PANTHER" id="PTHR32440">
    <property type="entry name" value="PHOSPHATASE DCR2-RELATED-RELATED"/>
    <property type="match status" value="1"/>
</dbReference>
<dbReference type="Gene3D" id="3.60.21.10">
    <property type="match status" value="1"/>
</dbReference>
<dbReference type="EMBL" id="CABVLU010000004">
    <property type="protein sequence ID" value="VVT56568.1"/>
    <property type="molecule type" value="Genomic_DNA"/>
</dbReference>